<dbReference type="InterPro" id="IPR002110">
    <property type="entry name" value="Ankyrin_rpt"/>
</dbReference>
<feature type="repeat" description="ANK" evidence="3">
    <location>
        <begin position="36"/>
        <end position="68"/>
    </location>
</feature>
<comment type="caution">
    <text evidence="4">The sequence shown here is derived from an EMBL/GenBank/DDBJ whole genome shotgun (WGS) entry which is preliminary data.</text>
</comment>
<organism evidence="4 5">
    <name type="scientific">Aspergillus pseudoustus</name>
    <dbReference type="NCBI Taxonomy" id="1810923"/>
    <lineage>
        <taxon>Eukaryota</taxon>
        <taxon>Fungi</taxon>
        <taxon>Dikarya</taxon>
        <taxon>Ascomycota</taxon>
        <taxon>Pezizomycotina</taxon>
        <taxon>Eurotiomycetes</taxon>
        <taxon>Eurotiomycetidae</taxon>
        <taxon>Eurotiales</taxon>
        <taxon>Aspergillaceae</taxon>
        <taxon>Aspergillus</taxon>
        <taxon>Aspergillus subgen. Nidulantes</taxon>
    </lineage>
</organism>
<feature type="repeat" description="ANK" evidence="3">
    <location>
        <begin position="69"/>
        <end position="101"/>
    </location>
</feature>
<dbReference type="InterPro" id="IPR036770">
    <property type="entry name" value="Ankyrin_rpt-contain_sf"/>
</dbReference>
<dbReference type="PROSITE" id="PS50088">
    <property type="entry name" value="ANK_REPEAT"/>
    <property type="match status" value="2"/>
</dbReference>
<evidence type="ECO:0000256" key="3">
    <source>
        <dbReference type="PROSITE-ProRule" id="PRU00023"/>
    </source>
</evidence>
<evidence type="ECO:0000256" key="2">
    <source>
        <dbReference type="ARBA" id="ARBA00023043"/>
    </source>
</evidence>
<keyword evidence="5" id="KW-1185">Reference proteome</keyword>
<protein>
    <submittedName>
        <fullName evidence="4">Ankyrin repeat-containing domain protein</fullName>
    </submittedName>
</protein>
<dbReference type="PANTHER" id="PTHR24201">
    <property type="entry name" value="ANK_REP_REGION DOMAIN-CONTAINING PROTEIN"/>
    <property type="match status" value="1"/>
</dbReference>
<dbReference type="SMART" id="SM00248">
    <property type="entry name" value="ANK"/>
    <property type="match status" value="3"/>
</dbReference>
<sequence>MDNSLAFLYAAAMGDIAALEREYSKNRSILSARNPEGRTALHLAAEHARPAVLRLLLNYGMCAAVTDTHGQTPLHIAAQGSSTEAVDVLLREGSGCSARDSDGKTAIAYAYQNPTHDILVRFLDYAPSCGVGCSLTPEIVLGSRPGVGARAKSDSAIPCARASPAPPKRCCGSVRCK</sequence>
<evidence type="ECO:0000313" key="5">
    <source>
        <dbReference type="Proteomes" id="UP001610446"/>
    </source>
</evidence>
<dbReference type="Pfam" id="PF12796">
    <property type="entry name" value="Ank_2"/>
    <property type="match status" value="1"/>
</dbReference>
<dbReference type="InterPro" id="IPR050776">
    <property type="entry name" value="Ank_Repeat/CDKN_Inhibitor"/>
</dbReference>
<name>A0ABR4JKM1_9EURO</name>
<keyword evidence="1" id="KW-0677">Repeat</keyword>
<gene>
    <name evidence="4" type="ORF">BJY01DRAFT_237091</name>
</gene>
<evidence type="ECO:0000313" key="4">
    <source>
        <dbReference type="EMBL" id="KAL2839518.1"/>
    </source>
</evidence>
<dbReference type="EMBL" id="JBFXLU010000132">
    <property type="protein sequence ID" value="KAL2839518.1"/>
    <property type="molecule type" value="Genomic_DNA"/>
</dbReference>
<evidence type="ECO:0000256" key="1">
    <source>
        <dbReference type="ARBA" id="ARBA00022737"/>
    </source>
</evidence>
<keyword evidence="2 3" id="KW-0040">ANK repeat</keyword>
<proteinExistence type="predicted"/>
<dbReference type="Proteomes" id="UP001610446">
    <property type="component" value="Unassembled WGS sequence"/>
</dbReference>
<dbReference type="SUPFAM" id="SSF48403">
    <property type="entry name" value="Ankyrin repeat"/>
    <property type="match status" value="1"/>
</dbReference>
<reference evidence="4 5" key="1">
    <citation type="submission" date="2024-07" db="EMBL/GenBank/DDBJ databases">
        <title>Section-level genome sequencing and comparative genomics of Aspergillus sections Usti and Cavernicolus.</title>
        <authorList>
            <consortium name="Lawrence Berkeley National Laboratory"/>
            <person name="Nybo J.L."/>
            <person name="Vesth T.C."/>
            <person name="Theobald S."/>
            <person name="Frisvad J.C."/>
            <person name="Larsen T.O."/>
            <person name="Kjaerboelling I."/>
            <person name="Rothschild-Mancinelli K."/>
            <person name="Lyhne E.K."/>
            <person name="Kogle M.E."/>
            <person name="Barry K."/>
            <person name="Clum A."/>
            <person name="Na H."/>
            <person name="Ledsgaard L."/>
            <person name="Lin J."/>
            <person name="Lipzen A."/>
            <person name="Kuo A."/>
            <person name="Riley R."/>
            <person name="Mondo S."/>
            <person name="Labutti K."/>
            <person name="Haridas S."/>
            <person name="Pangalinan J."/>
            <person name="Salamov A.A."/>
            <person name="Simmons B.A."/>
            <person name="Magnuson J.K."/>
            <person name="Chen J."/>
            <person name="Drula E."/>
            <person name="Henrissat B."/>
            <person name="Wiebenga A."/>
            <person name="Lubbers R.J."/>
            <person name="Gomes A.C."/>
            <person name="Makela M.R."/>
            <person name="Stajich J."/>
            <person name="Grigoriev I.V."/>
            <person name="Mortensen U.H."/>
            <person name="De Vries R.P."/>
            <person name="Baker S.E."/>
            <person name="Andersen M.R."/>
        </authorList>
    </citation>
    <scope>NUCLEOTIDE SEQUENCE [LARGE SCALE GENOMIC DNA]</scope>
    <source>
        <strain evidence="4 5">CBS 123904</strain>
    </source>
</reference>
<dbReference type="Gene3D" id="1.25.40.20">
    <property type="entry name" value="Ankyrin repeat-containing domain"/>
    <property type="match status" value="1"/>
</dbReference>
<dbReference type="PROSITE" id="PS50297">
    <property type="entry name" value="ANK_REP_REGION"/>
    <property type="match status" value="2"/>
</dbReference>
<accession>A0ABR4JKM1</accession>